<evidence type="ECO:0000313" key="2">
    <source>
        <dbReference type="Proteomes" id="UP000198211"/>
    </source>
</evidence>
<feature type="non-terminal residue" evidence="1">
    <location>
        <position position="1"/>
    </location>
</feature>
<evidence type="ECO:0000313" key="1">
    <source>
        <dbReference type="EMBL" id="OWY96270.1"/>
    </source>
</evidence>
<protein>
    <submittedName>
        <fullName evidence="1">Uncharacterized protein</fullName>
    </submittedName>
</protein>
<organism evidence="1 2">
    <name type="scientific">Phytophthora megakarya</name>
    <dbReference type="NCBI Taxonomy" id="4795"/>
    <lineage>
        <taxon>Eukaryota</taxon>
        <taxon>Sar</taxon>
        <taxon>Stramenopiles</taxon>
        <taxon>Oomycota</taxon>
        <taxon>Peronosporomycetes</taxon>
        <taxon>Peronosporales</taxon>
        <taxon>Peronosporaceae</taxon>
        <taxon>Phytophthora</taxon>
    </lineage>
</organism>
<proteinExistence type="predicted"/>
<gene>
    <name evidence="1" type="ORF">PHMEG_00033507</name>
</gene>
<sequence>RLMGAVSVARAAAKVKVRHVMKLVGSLNSKILCNKAVFICLNRSKSTPPNICISCQIF</sequence>
<keyword evidence="2" id="KW-1185">Reference proteome</keyword>
<dbReference type="AlphaFoldDB" id="A0A225UT77"/>
<comment type="caution">
    <text evidence="1">The sequence shown here is derived from an EMBL/GenBank/DDBJ whole genome shotgun (WGS) entry which is preliminary data.</text>
</comment>
<accession>A0A225UT77</accession>
<dbReference type="Proteomes" id="UP000198211">
    <property type="component" value="Unassembled WGS sequence"/>
</dbReference>
<reference evidence="2" key="1">
    <citation type="submission" date="2017-03" db="EMBL/GenBank/DDBJ databases">
        <title>Phytopthora megakarya and P. palmivora, two closely related causual agents of cacao black pod achieved similar genome size and gene model numbers by different mechanisms.</title>
        <authorList>
            <person name="Ali S."/>
            <person name="Shao J."/>
            <person name="Larry D.J."/>
            <person name="Kronmiller B."/>
            <person name="Shen D."/>
            <person name="Strem M.D."/>
            <person name="Melnick R.L."/>
            <person name="Guiltinan M.J."/>
            <person name="Tyler B.M."/>
            <person name="Meinhardt L.W."/>
            <person name="Bailey B.A."/>
        </authorList>
    </citation>
    <scope>NUCLEOTIDE SEQUENCE [LARGE SCALE GENOMIC DNA]</scope>
    <source>
        <strain evidence="2">zdho120</strain>
    </source>
</reference>
<dbReference type="EMBL" id="NBNE01011870">
    <property type="protein sequence ID" value="OWY96270.1"/>
    <property type="molecule type" value="Genomic_DNA"/>
</dbReference>
<name>A0A225UT77_9STRA</name>